<dbReference type="FunFam" id="2.40.10.230:FF:000002">
    <property type="entry name" value="H/ACA ribonucleoprotein complex non-core subunit NAF1"/>
    <property type="match status" value="1"/>
</dbReference>
<evidence type="ECO:0000256" key="6">
    <source>
        <dbReference type="ARBA" id="ARBA00022553"/>
    </source>
</evidence>
<gene>
    <name evidence="10" type="ORF">KQX54_002267</name>
</gene>
<dbReference type="GO" id="GO:0043489">
    <property type="term" value="P:RNA stabilization"/>
    <property type="evidence" value="ECO:0007669"/>
    <property type="project" value="UniProtKB-ARBA"/>
</dbReference>
<evidence type="ECO:0000256" key="9">
    <source>
        <dbReference type="SAM" id="MobiDB-lite"/>
    </source>
</evidence>
<dbReference type="GO" id="GO:0005732">
    <property type="term" value="C:sno(s)RNA-containing ribonucleoprotein complex"/>
    <property type="evidence" value="ECO:0007669"/>
    <property type="project" value="InterPro"/>
</dbReference>
<keyword evidence="5" id="KW-0698">rRNA processing</keyword>
<feature type="compositionally biased region" description="Low complexity" evidence="9">
    <location>
        <begin position="471"/>
        <end position="480"/>
    </location>
</feature>
<evidence type="ECO:0000256" key="1">
    <source>
        <dbReference type="ARBA" id="ARBA00004123"/>
    </source>
</evidence>
<feature type="compositionally biased region" description="Pro residues" evidence="9">
    <location>
        <begin position="450"/>
        <end position="470"/>
    </location>
</feature>
<feature type="compositionally biased region" description="Polar residues" evidence="9">
    <location>
        <begin position="97"/>
        <end position="109"/>
    </location>
</feature>
<keyword evidence="7" id="KW-0694">RNA-binding</keyword>
<keyword evidence="8" id="KW-0539">Nucleus</keyword>
<evidence type="ECO:0000256" key="2">
    <source>
        <dbReference type="ARBA" id="ARBA00009801"/>
    </source>
</evidence>
<dbReference type="Pfam" id="PF04410">
    <property type="entry name" value="Gar1"/>
    <property type="match status" value="1"/>
</dbReference>
<feature type="region of interest" description="Disordered" evidence="9">
    <location>
        <begin position="306"/>
        <end position="361"/>
    </location>
</feature>
<feature type="compositionally biased region" description="Polar residues" evidence="9">
    <location>
        <begin position="45"/>
        <end position="57"/>
    </location>
</feature>
<evidence type="ECO:0000256" key="7">
    <source>
        <dbReference type="ARBA" id="ARBA00022884"/>
    </source>
</evidence>
<dbReference type="Gene3D" id="2.40.10.230">
    <property type="entry name" value="Probable tRNA pseudouridine synthase domain"/>
    <property type="match status" value="1"/>
</dbReference>
<feature type="region of interest" description="Disordered" evidence="9">
    <location>
        <begin position="424"/>
        <end position="480"/>
    </location>
</feature>
<evidence type="ECO:0000313" key="11">
    <source>
        <dbReference type="Proteomes" id="UP000826195"/>
    </source>
</evidence>
<dbReference type="InterPro" id="IPR009000">
    <property type="entry name" value="Transl_B-barrel_sf"/>
</dbReference>
<dbReference type="GO" id="GO:0000493">
    <property type="term" value="P:box H/ACA snoRNP assembly"/>
    <property type="evidence" value="ECO:0007669"/>
    <property type="project" value="InterPro"/>
</dbReference>
<evidence type="ECO:0000256" key="3">
    <source>
        <dbReference type="ARBA" id="ARBA00021438"/>
    </source>
</evidence>
<dbReference type="Proteomes" id="UP000826195">
    <property type="component" value="Unassembled WGS sequence"/>
</dbReference>
<dbReference type="InterPro" id="IPR038664">
    <property type="entry name" value="Gar1/Naf1_Cbf5-bd_sf"/>
</dbReference>
<feature type="compositionally biased region" description="Polar residues" evidence="9">
    <location>
        <begin position="14"/>
        <end position="28"/>
    </location>
</feature>
<dbReference type="SUPFAM" id="SSF50447">
    <property type="entry name" value="Translation proteins"/>
    <property type="match status" value="1"/>
</dbReference>
<feature type="region of interest" description="Disordered" evidence="9">
    <location>
        <begin position="82"/>
        <end position="166"/>
    </location>
</feature>
<dbReference type="GO" id="GO:0003723">
    <property type="term" value="F:RNA binding"/>
    <property type="evidence" value="ECO:0007669"/>
    <property type="project" value="UniProtKB-KW"/>
</dbReference>
<dbReference type="GO" id="GO:0001522">
    <property type="term" value="P:pseudouridine synthesis"/>
    <property type="evidence" value="ECO:0007669"/>
    <property type="project" value="InterPro"/>
</dbReference>
<dbReference type="EMBL" id="JAHXZJ010001864">
    <property type="protein sequence ID" value="KAH0548771.1"/>
    <property type="molecule type" value="Genomic_DNA"/>
</dbReference>
<comment type="subcellular location">
    <subcellularLocation>
        <location evidence="1">Nucleus</location>
    </subcellularLocation>
</comment>
<dbReference type="PANTHER" id="PTHR31633">
    <property type="entry name" value="H/ACA RIBONUCLEOPROTEIN COMPLEX NON-CORE SUBUNIT NAF1"/>
    <property type="match status" value="1"/>
</dbReference>
<evidence type="ECO:0000313" key="10">
    <source>
        <dbReference type="EMBL" id="KAH0548771.1"/>
    </source>
</evidence>
<feature type="compositionally biased region" description="Acidic residues" evidence="9">
    <location>
        <begin position="113"/>
        <end position="122"/>
    </location>
</feature>
<dbReference type="GO" id="GO:0005634">
    <property type="term" value="C:nucleus"/>
    <property type="evidence" value="ECO:0007669"/>
    <property type="project" value="UniProtKB-SubCell"/>
</dbReference>
<feature type="compositionally biased region" description="Low complexity" evidence="9">
    <location>
        <begin position="310"/>
        <end position="331"/>
    </location>
</feature>
<organism evidence="10 11">
    <name type="scientific">Cotesia glomerata</name>
    <name type="common">Lepidopteran parasitic wasp</name>
    <name type="synonym">Apanteles glomeratus</name>
    <dbReference type="NCBI Taxonomy" id="32391"/>
    <lineage>
        <taxon>Eukaryota</taxon>
        <taxon>Metazoa</taxon>
        <taxon>Ecdysozoa</taxon>
        <taxon>Arthropoda</taxon>
        <taxon>Hexapoda</taxon>
        <taxon>Insecta</taxon>
        <taxon>Pterygota</taxon>
        <taxon>Neoptera</taxon>
        <taxon>Endopterygota</taxon>
        <taxon>Hymenoptera</taxon>
        <taxon>Apocrita</taxon>
        <taxon>Ichneumonoidea</taxon>
        <taxon>Braconidae</taxon>
        <taxon>Microgastrinae</taxon>
        <taxon>Cotesia</taxon>
    </lineage>
</organism>
<dbReference type="PANTHER" id="PTHR31633:SF1">
    <property type="entry name" value="H_ACA RIBONUCLEOPROTEIN COMPLEX NON-CORE SUBUNIT NAF1"/>
    <property type="match status" value="1"/>
</dbReference>
<feature type="compositionally biased region" description="Low complexity" evidence="9">
    <location>
        <begin position="123"/>
        <end position="134"/>
    </location>
</feature>
<reference evidence="10 11" key="1">
    <citation type="journal article" date="2021" name="J. Hered.">
        <title>A chromosome-level genome assembly of the parasitoid wasp, Cotesia glomerata (Hymenoptera: Braconidae).</title>
        <authorList>
            <person name="Pinto B.J."/>
            <person name="Weis J.J."/>
            <person name="Gamble T."/>
            <person name="Ode P.J."/>
            <person name="Paul R."/>
            <person name="Zaspel J.M."/>
        </authorList>
    </citation>
    <scope>NUCLEOTIDE SEQUENCE [LARGE SCALE GENOMIC DNA]</scope>
    <source>
        <strain evidence="10">CgM1</strain>
    </source>
</reference>
<keyword evidence="4" id="KW-0690">Ribosome biogenesis</keyword>
<comment type="similarity">
    <text evidence="2">Belongs to the NAF1 family.</text>
</comment>
<feature type="region of interest" description="Disordered" evidence="9">
    <location>
        <begin position="1"/>
        <end position="59"/>
    </location>
</feature>
<protein>
    <recommendedName>
        <fullName evidence="3">H/ACA ribonucleoprotein complex non-core subunit NAF1</fullName>
    </recommendedName>
</protein>
<keyword evidence="6" id="KW-0597">Phosphoprotein</keyword>
<name>A0AAV7IAP1_COTGL</name>
<dbReference type="AlphaFoldDB" id="A0AAV7IAP1"/>
<accession>A0AAV7IAP1</accession>
<evidence type="ECO:0000256" key="4">
    <source>
        <dbReference type="ARBA" id="ARBA00022517"/>
    </source>
</evidence>
<dbReference type="GO" id="GO:0006364">
    <property type="term" value="P:rRNA processing"/>
    <property type="evidence" value="ECO:0007669"/>
    <property type="project" value="UniProtKB-KW"/>
</dbReference>
<proteinExistence type="inferred from homology"/>
<comment type="caution">
    <text evidence="10">The sequence shown here is derived from an EMBL/GenBank/DDBJ whole genome shotgun (WGS) entry which is preliminary data.</text>
</comment>
<evidence type="ECO:0000256" key="5">
    <source>
        <dbReference type="ARBA" id="ARBA00022552"/>
    </source>
</evidence>
<evidence type="ECO:0000256" key="8">
    <source>
        <dbReference type="ARBA" id="ARBA00023242"/>
    </source>
</evidence>
<sequence length="480" mass="54105">MSKVQEDAEAVNINPKSNMSTLEKTNALSVIAASYDDDVDENEDQSTPNSEEQSKLISSEMVICDQEKTSENVEPVFLKEITVVDPEPELSIVKEQITLSDSQRQNYRTQDSDSSDSEDDSSSSDSSSSSSSSEAESENEDSDNEKVQSNKFRKKKGQEKGEFDDLPPIEDLQISVPEVLCDPLGEVGWVVEQMVVVTPKANKPTLNFDTILFVDKGKRVLGRVFDVFGPVTEPHYCVRFNNAQHIEESNIKVGMTVYYCPNTPYTTLVFMTDLLKMKASDDVGEDEHPEFSDDEEEKAYYASLKQKQRNNNNNKNNNNNNSNGNNNKSNGTNRSTPSSKRQKKNDGWKSQHPWNSSRKTDQRGQNYYWYQQAQNQSHFYSQPQPQQNMWAPYPSNAPGNPSYHYGYQNWYGYPQSEYSAHPSYQQNVDLTRQPGPSFAWQANSTFTPTPTNPTWPILPPPPPPPPPPCQPSQSPTSPGT</sequence>
<dbReference type="InterPro" id="IPR040309">
    <property type="entry name" value="Naf1"/>
</dbReference>
<dbReference type="InterPro" id="IPR007504">
    <property type="entry name" value="H/ACA_rnp_Gar1/Naf1"/>
</dbReference>
<keyword evidence="11" id="KW-1185">Reference proteome</keyword>
<feature type="compositionally biased region" description="Acidic residues" evidence="9">
    <location>
        <begin position="35"/>
        <end position="44"/>
    </location>
</feature>